<proteinExistence type="predicted"/>
<keyword evidence="2" id="KW-1185">Reference proteome</keyword>
<dbReference type="EMBL" id="JAPFFI010000400">
    <property type="protein sequence ID" value="KAJ6288155.1"/>
    <property type="molecule type" value="Genomic_DNA"/>
</dbReference>
<sequence>MGLFGCLGCKVRNGLEGEEVWVQSQKAFIGEQPFRPLGPCACRLDVLSKGPCGSTFRTVGPFVLSSVAAQKASWESALRLVGPGGKSSGALLGLGSLACLFSLVRPQAFFSPCFLRTL</sequence>
<accession>A0ABQ8ZGJ0</accession>
<dbReference type="Proteomes" id="UP001141253">
    <property type="component" value="Unassembled WGS sequence"/>
</dbReference>
<name>A0ABQ8ZGJ0_9ROSI</name>
<feature type="non-terminal residue" evidence="1">
    <location>
        <position position="118"/>
    </location>
</feature>
<gene>
    <name evidence="1" type="ORF">OIU77_022130</name>
</gene>
<organism evidence="1 2">
    <name type="scientific">Salix suchowensis</name>
    <dbReference type="NCBI Taxonomy" id="1278906"/>
    <lineage>
        <taxon>Eukaryota</taxon>
        <taxon>Viridiplantae</taxon>
        <taxon>Streptophyta</taxon>
        <taxon>Embryophyta</taxon>
        <taxon>Tracheophyta</taxon>
        <taxon>Spermatophyta</taxon>
        <taxon>Magnoliopsida</taxon>
        <taxon>eudicotyledons</taxon>
        <taxon>Gunneridae</taxon>
        <taxon>Pentapetalae</taxon>
        <taxon>rosids</taxon>
        <taxon>fabids</taxon>
        <taxon>Malpighiales</taxon>
        <taxon>Salicaceae</taxon>
        <taxon>Saliceae</taxon>
        <taxon>Salix</taxon>
    </lineage>
</organism>
<evidence type="ECO:0000313" key="1">
    <source>
        <dbReference type="EMBL" id="KAJ6288155.1"/>
    </source>
</evidence>
<reference evidence="1" key="2">
    <citation type="journal article" date="2023" name="Int. J. Mol. Sci.">
        <title>De Novo Assembly and Annotation of 11 Diverse Shrub Willow (Salix) Genomes Reveals Novel Gene Organization in Sex-Linked Regions.</title>
        <authorList>
            <person name="Hyden B."/>
            <person name="Feng K."/>
            <person name="Yates T.B."/>
            <person name="Jawdy S."/>
            <person name="Cereghino C."/>
            <person name="Smart L.B."/>
            <person name="Muchero W."/>
        </authorList>
    </citation>
    <scope>NUCLEOTIDE SEQUENCE</scope>
    <source>
        <tissue evidence="1">Shoot tip</tissue>
    </source>
</reference>
<comment type="caution">
    <text evidence="1">The sequence shown here is derived from an EMBL/GenBank/DDBJ whole genome shotgun (WGS) entry which is preliminary data.</text>
</comment>
<protein>
    <submittedName>
        <fullName evidence="1">Uncharacterized protein</fullName>
    </submittedName>
</protein>
<reference evidence="1" key="1">
    <citation type="submission" date="2022-10" db="EMBL/GenBank/DDBJ databases">
        <authorList>
            <person name="Hyden B.L."/>
            <person name="Feng K."/>
            <person name="Yates T."/>
            <person name="Jawdy S."/>
            <person name="Smart L.B."/>
            <person name="Muchero W."/>
        </authorList>
    </citation>
    <scope>NUCLEOTIDE SEQUENCE</scope>
    <source>
        <tissue evidence="1">Shoot tip</tissue>
    </source>
</reference>
<evidence type="ECO:0000313" key="2">
    <source>
        <dbReference type="Proteomes" id="UP001141253"/>
    </source>
</evidence>